<keyword evidence="2" id="KW-1185">Reference proteome</keyword>
<sequence length="96" mass="10626">VRFLMKEVEFTHKFVINKSGIPFSENEHNGCVEVDVNNNTVYLSGDKGGLLALASKLIEVANCDVDGYHKHLDEIELPNVSIKPDNLELNIGKSNS</sequence>
<evidence type="ECO:0000313" key="1">
    <source>
        <dbReference type="EMBL" id="MCB5228390.1"/>
    </source>
</evidence>
<organism evidence="1 2">
    <name type="scientific">Alishewanella maricola</name>
    <dbReference type="NCBI Taxonomy" id="2795740"/>
    <lineage>
        <taxon>Bacteria</taxon>
        <taxon>Pseudomonadati</taxon>
        <taxon>Pseudomonadota</taxon>
        <taxon>Gammaproteobacteria</taxon>
        <taxon>Alteromonadales</taxon>
        <taxon>Alteromonadaceae</taxon>
        <taxon>Alishewanella</taxon>
    </lineage>
</organism>
<comment type="caution">
    <text evidence="1">The sequence shown here is derived from an EMBL/GenBank/DDBJ whole genome shotgun (WGS) entry which is preliminary data.</text>
</comment>
<dbReference type="Pfam" id="PF15566">
    <property type="entry name" value="Imm32"/>
    <property type="match status" value="1"/>
</dbReference>
<dbReference type="RefSeq" id="WP_226752444.1">
    <property type="nucleotide sequence ID" value="NZ_JAEINI020000026.1"/>
</dbReference>
<feature type="non-terminal residue" evidence="1">
    <location>
        <position position="1"/>
    </location>
</feature>
<proteinExistence type="predicted"/>
<gene>
    <name evidence="1" type="ORF">JAO78_016415</name>
</gene>
<name>A0ABS8C8B7_9ALTE</name>
<accession>A0ABS8C8B7</accession>
<reference evidence="1 2" key="1">
    <citation type="submission" date="2021-10" db="EMBL/GenBank/DDBJ databases">
        <title>Alishewanella koreense sp. nov. isolated from seawater of southwestern coast in South Korea and the proposal for the reclassification of Rheinheimera perlucida and Rheinheimera tuosuensis as Arsukibacterium perlucida and Arsukibacterium tuosuensis.</title>
        <authorList>
            <person name="Kim K.H."/>
            <person name="Ruan W."/>
            <person name="Kim K.R."/>
            <person name="Baek J.H."/>
            <person name="Jeon C.O."/>
        </authorList>
    </citation>
    <scope>NUCLEOTIDE SEQUENCE [LARGE SCALE GENOMIC DNA]</scope>
    <source>
        <strain evidence="1 2">16-MA</strain>
    </source>
</reference>
<protein>
    <submittedName>
        <fullName evidence="1">Uncharacterized protein</fullName>
    </submittedName>
</protein>
<dbReference type="EMBL" id="JAEINI020000026">
    <property type="protein sequence ID" value="MCB5228390.1"/>
    <property type="molecule type" value="Genomic_DNA"/>
</dbReference>
<dbReference type="InterPro" id="IPR029083">
    <property type="entry name" value="Imm32"/>
</dbReference>
<dbReference type="Proteomes" id="UP000633814">
    <property type="component" value="Unassembled WGS sequence"/>
</dbReference>
<evidence type="ECO:0000313" key="2">
    <source>
        <dbReference type="Proteomes" id="UP000633814"/>
    </source>
</evidence>